<dbReference type="GO" id="GO:0003810">
    <property type="term" value="F:protein-glutamine gamma-glutamyltransferase activity"/>
    <property type="evidence" value="ECO:0007669"/>
    <property type="project" value="InterPro"/>
</dbReference>
<dbReference type="PANTHER" id="PTHR11590:SF81">
    <property type="entry name" value="PROTEIN-GLUTAMINE GAMMA-GLUTAMYLTRANSFERASE K-LIKE ISOFORM X4"/>
    <property type="match status" value="1"/>
</dbReference>
<dbReference type="InterPro" id="IPR036238">
    <property type="entry name" value="Transglutaminase_C_sf"/>
</dbReference>
<accession>A0A060ZEI2</accession>
<gene>
    <name evidence="1" type="ORF">GSONMT00063964001</name>
</gene>
<dbReference type="EMBL" id="FR948686">
    <property type="protein sequence ID" value="CDQ99625.1"/>
    <property type="molecule type" value="Genomic_DNA"/>
</dbReference>
<dbReference type="PANTHER" id="PTHR11590">
    <property type="entry name" value="PROTEIN-GLUTAMINE GAMMA-GLUTAMYLTRANSFERASE"/>
    <property type="match status" value="1"/>
</dbReference>
<dbReference type="InterPro" id="IPR036985">
    <property type="entry name" value="Transglutaminase-like_sf"/>
</dbReference>
<dbReference type="STRING" id="8022.A0A060ZEI2"/>
<dbReference type="PaxDb" id="8022-A0A060ZEI2"/>
<reference evidence="1" key="2">
    <citation type="submission" date="2014-03" db="EMBL/GenBank/DDBJ databases">
        <authorList>
            <person name="Genoscope - CEA"/>
        </authorList>
    </citation>
    <scope>NUCLEOTIDE SEQUENCE</scope>
</reference>
<dbReference type="SUPFAM" id="SSF54001">
    <property type="entry name" value="Cysteine proteinases"/>
    <property type="match status" value="1"/>
</dbReference>
<dbReference type="SUPFAM" id="SSF49309">
    <property type="entry name" value="Transglutaminase, two C-terminal domains"/>
    <property type="match status" value="1"/>
</dbReference>
<dbReference type="InterPro" id="IPR050779">
    <property type="entry name" value="Transglutaminase"/>
</dbReference>
<proteinExistence type="predicted"/>
<evidence type="ECO:0000313" key="2">
    <source>
        <dbReference type="Proteomes" id="UP000193380"/>
    </source>
</evidence>
<protein>
    <submittedName>
        <fullName evidence="1">Uncharacterized protein</fullName>
    </submittedName>
</protein>
<dbReference type="Proteomes" id="UP000193380">
    <property type="component" value="Unassembled WGS sequence"/>
</dbReference>
<feature type="non-terminal residue" evidence="1">
    <location>
        <position position="1"/>
    </location>
</feature>
<dbReference type="Gene3D" id="3.90.260.10">
    <property type="entry name" value="Transglutaminase-like"/>
    <property type="match status" value="1"/>
</dbReference>
<dbReference type="Gene3D" id="2.60.40.10">
    <property type="entry name" value="Immunoglobulins"/>
    <property type="match status" value="1"/>
</dbReference>
<organism evidence="1 2">
    <name type="scientific">Oncorhynchus mykiss</name>
    <name type="common">Rainbow trout</name>
    <name type="synonym">Salmo gairdneri</name>
    <dbReference type="NCBI Taxonomy" id="8022"/>
    <lineage>
        <taxon>Eukaryota</taxon>
        <taxon>Metazoa</taxon>
        <taxon>Chordata</taxon>
        <taxon>Craniata</taxon>
        <taxon>Vertebrata</taxon>
        <taxon>Euteleostomi</taxon>
        <taxon>Actinopterygii</taxon>
        <taxon>Neopterygii</taxon>
        <taxon>Teleostei</taxon>
        <taxon>Protacanthopterygii</taxon>
        <taxon>Salmoniformes</taxon>
        <taxon>Salmonidae</taxon>
        <taxon>Salmoninae</taxon>
        <taxon>Oncorhynchus</taxon>
    </lineage>
</organism>
<sequence length="269" mass="29542">LLIRRLAGCGPHSPGEKHWYGPTSISSHTILHNTLLEVVCTVCCMVLSSCPGSGRHEGNSLYYAHVVFSSPPPGVYCCGPAPVKAILQGHVDLKYDVPFVFAEVNADRVTWMVFADGSKKNIFTDSVSVGQNISTKAVGSDKRVDITANYKHAEGTEKERAVYNQAVKRVNIPEENSNGIHDGKPAVSMKIVELTKPVSGKDIDLELVLNSNDNETRTLVINVNVQAMRYNGIPSSQIQTELKEQKLLPNQGRVKMFQTFSVSRPTMFN</sequence>
<dbReference type="InterPro" id="IPR038765">
    <property type="entry name" value="Papain-like_cys_pep_sf"/>
</dbReference>
<dbReference type="AlphaFoldDB" id="A0A060ZEI2"/>
<dbReference type="InterPro" id="IPR013783">
    <property type="entry name" value="Ig-like_fold"/>
</dbReference>
<name>A0A060ZEI2_ONCMY</name>
<evidence type="ECO:0000313" key="1">
    <source>
        <dbReference type="EMBL" id="CDQ99625.1"/>
    </source>
</evidence>
<reference evidence="1" key="1">
    <citation type="journal article" date="2014" name="Nat. Commun.">
        <title>The rainbow trout genome provides novel insights into evolution after whole-genome duplication in vertebrates.</title>
        <authorList>
            <person name="Berthelot C."/>
            <person name="Brunet F."/>
            <person name="Chalopin D."/>
            <person name="Juanchich A."/>
            <person name="Bernard M."/>
            <person name="Noel B."/>
            <person name="Bento P."/>
            <person name="Da Silva C."/>
            <person name="Labadie K."/>
            <person name="Alberti A."/>
            <person name="Aury J.M."/>
            <person name="Louis A."/>
            <person name="Dehais P."/>
            <person name="Bardou P."/>
            <person name="Montfort J."/>
            <person name="Klopp C."/>
            <person name="Cabau C."/>
            <person name="Gaspin C."/>
            <person name="Thorgaard G.H."/>
            <person name="Boussaha M."/>
            <person name="Quillet E."/>
            <person name="Guyomard R."/>
            <person name="Galiana D."/>
            <person name="Bobe J."/>
            <person name="Volff J.N."/>
            <person name="Genet C."/>
            <person name="Wincker P."/>
            <person name="Jaillon O."/>
            <person name="Roest Crollius H."/>
            <person name="Guiguen Y."/>
        </authorList>
    </citation>
    <scope>NUCLEOTIDE SEQUENCE [LARGE SCALE GENOMIC DNA]</scope>
</reference>